<dbReference type="Gene3D" id="3.40.710.10">
    <property type="entry name" value="DD-peptidase/beta-lactamase superfamily"/>
    <property type="match status" value="1"/>
</dbReference>
<dbReference type="PANTHER" id="PTHR43283">
    <property type="entry name" value="BETA-LACTAMASE-RELATED"/>
    <property type="match status" value="1"/>
</dbReference>
<comment type="similarity">
    <text evidence="1">Belongs to the Glu/Leu/Phe/Val dehydrogenases family.</text>
</comment>
<dbReference type="InterPro" id="IPR012338">
    <property type="entry name" value="Beta-lactam/transpept-like"/>
</dbReference>
<name>A0A8H5IQE9_9HYPO</name>
<evidence type="ECO:0000256" key="4">
    <source>
        <dbReference type="ARBA" id="ARBA00023002"/>
    </source>
</evidence>
<evidence type="ECO:0000256" key="5">
    <source>
        <dbReference type="SAM" id="MobiDB-lite"/>
    </source>
</evidence>
<evidence type="ECO:0000313" key="8">
    <source>
        <dbReference type="Proteomes" id="UP000522262"/>
    </source>
</evidence>
<dbReference type="InterPro" id="IPR046346">
    <property type="entry name" value="Aminoacid_DH-like_N_sf"/>
</dbReference>
<dbReference type="InterPro" id="IPR006097">
    <property type="entry name" value="Glu/Leu/Phe/Val/Trp_DH_dimer"/>
</dbReference>
<keyword evidence="8" id="KW-1185">Reference proteome</keyword>
<dbReference type="SUPFAM" id="SSF53223">
    <property type="entry name" value="Aminoacid dehydrogenase-like, N-terminal domain"/>
    <property type="match status" value="1"/>
</dbReference>
<dbReference type="CDD" id="cd06587">
    <property type="entry name" value="VOC"/>
    <property type="match status" value="1"/>
</dbReference>
<dbReference type="InterPro" id="IPR037523">
    <property type="entry name" value="VOC_core"/>
</dbReference>
<dbReference type="Gene3D" id="3.40.50.720">
    <property type="entry name" value="NAD(P)-binding Rossmann-like Domain"/>
    <property type="match status" value="1"/>
</dbReference>
<gene>
    <name evidence="7" type="ORF">FMEXI_8619</name>
</gene>
<dbReference type="InterPro" id="IPR050789">
    <property type="entry name" value="Diverse_Enzym_Activities"/>
</dbReference>
<dbReference type="PROSITE" id="PS51819">
    <property type="entry name" value="VOC"/>
    <property type="match status" value="1"/>
</dbReference>
<dbReference type="Pfam" id="PF00144">
    <property type="entry name" value="Beta-lactamase"/>
    <property type="match status" value="1"/>
</dbReference>
<protein>
    <submittedName>
        <fullName evidence="7">Glu leu phe val dehydrogenase family</fullName>
    </submittedName>
</protein>
<accession>A0A8H5IQE9</accession>
<evidence type="ECO:0000313" key="7">
    <source>
        <dbReference type="EMBL" id="KAF5540168.1"/>
    </source>
</evidence>
<dbReference type="PANTHER" id="PTHR43283:SF17">
    <property type="entry name" value="(LOVD), PUTATIVE (AFU_ORTHOLOGUE AFUA_5G00920)-RELATED"/>
    <property type="match status" value="1"/>
</dbReference>
<dbReference type="GO" id="GO:0006520">
    <property type="term" value="P:amino acid metabolic process"/>
    <property type="evidence" value="ECO:0007669"/>
    <property type="project" value="InterPro"/>
</dbReference>
<dbReference type="SUPFAM" id="SSF56601">
    <property type="entry name" value="beta-lactamase/transpeptidase-like"/>
    <property type="match status" value="1"/>
</dbReference>
<dbReference type="GO" id="GO:0016491">
    <property type="term" value="F:oxidoreductase activity"/>
    <property type="evidence" value="ECO:0007669"/>
    <property type="project" value="UniProtKB-KW"/>
</dbReference>
<evidence type="ECO:0000259" key="6">
    <source>
        <dbReference type="PROSITE" id="PS51819"/>
    </source>
</evidence>
<dbReference type="InterPro" id="IPR029068">
    <property type="entry name" value="Glyas_Bleomycin-R_OHBP_Dase"/>
</dbReference>
<dbReference type="GO" id="GO:0016787">
    <property type="term" value="F:hydrolase activity"/>
    <property type="evidence" value="ECO:0007669"/>
    <property type="project" value="UniProtKB-KW"/>
</dbReference>
<dbReference type="Pfam" id="PF02812">
    <property type="entry name" value="ELFV_dehydrog_N"/>
    <property type="match status" value="1"/>
</dbReference>
<comment type="similarity">
    <text evidence="2">Belongs to the class-A beta-lactamase family.</text>
</comment>
<organism evidence="7 8">
    <name type="scientific">Fusarium mexicanum</name>
    <dbReference type="NCBI Taxonomy" id="751941"/>
    <lineage>
        <taxon>Eukaryota</taxon>
        <taxon>Fungi</taxon>
        <taxon>Dikarya</taxon>
        <taxon>Ascomycota</taxon>
        <taxon>Pezizomycotina</taxon>
        <taxon>Sordariomycetes</taxon>
        <taxon>Hypocreomycetidae</taxon>
        <taxon>Hypocreales</taxon>
        <taxon>Nectriaceae</taxon>
        <taxon>Fusarium</taxon>
        <taxon>Fusarium fujikuroi species complex</taxon>
    </lineage>
</organism>
<dbReference type="Gene3D" id="3.10.180.10">
    <property type="entry name" value="2,3-Dihydroxybiphenyl 1,2-Dioxygenase, domain 1"/>
    <property type="match status" value="1"/>
</dbReference>
<evidence type="ECO:0000256" key="3">
    <source>
        <dbReference type="ARBA" id="ARBA00022801"/>
    </source>
</evidence>
<keyword evidence="3" id="KW-0378">Hydrolase</keyword>
<proteinExistence type="inferred from homology"/>
<dbReference type="Proteomes" id="UP000522262">
    <property type="component" value="Unassembled WGS sequence"/>
</dbReference>
<sequence>MASISSLVCEPTVFTNGLLNGNTNKTLMAVNTNEKSQDNRIPTYTVIDGRCVWHWVDELSAAEGWIVIDSPVPTVSGGGLFLHERTTLDEVRDIARSMSLKLAVSCQPQVVGAKGGIRFSPQHPQAPYVLERFIRDNASIIAQYWGTGADINTDHASIDGHARAYCPPGTTTALDALRNSLGCVGSSPVDVASLLKESVNATGWSLEEYCVGYVMAITLKELLTHQRPDLIGKVRLMIQGFGCVGTTFAIAAKELGIGRVVGISSQYGFLINDDGIDCGAIDRARRIAVKNNCLQGYDARSFEAGLSQPELLSGCYVTRESMSADEKHLINFLACTRGEVFVPCAQRYILTSRVISTLADETFAQAPLGTRFIIAGANNVFSQKDCVEDVASRLDSASICMLPEWVTNSGTANLFMRACSGLALKGYAVSNLEASATDTKAFVRAALSKASYQQGNLAVWQACGDLAAVRRKAGPMNLLGVKRMTHLTMRTTNVERATKAITRLYNAKSNADRTLFQLPGSDDPTISIIQVPEDASPVDIGVSVQFSVYNLRKARDVLRAKSIAFREQILDDESTELVLEPELAGYPMSLCQAPPQEHSKDIFTCSSYQLESVVDSTIQIDHYASIMSETAPVKVFHEQMLGFTHIRTFTVNAGSAPEGQDDGLMHVMGLPQDQQRVLILTEGLSPASIFSKLLSRKLRSHVHHIALEVKAVDPIFAAIRERGWTTTADKPSVDLATGFRQFFLSENETGTVLEFIERRDSAKTEVSADDDSGSIQQSKDKGGYSGQGEFRYAFPPLVLGNPFLMDTFRSLLQSSLDKDIVSSLAVLAKRSDIVSEYLGGPSPSWPDQVSINQETLFTLASLTKLPTTVAALQLVERQFITLDADVSDLLPDLGRQQILMGWNAGGSPILQKRRSPITLRQLLTHSSGCGYDFNNRDLKKLRKFQGTAVGNKSTIIGWFDHPLLFEPGQGWEYGCGVDWAGRLVEQISGMSLETYLKDHVWKPIGASSFTFWPDSPNNAHQVATLTHRNKSTGKLEVSPNKIDINIGVEDCFGGHSAYCSAADYVKLLHSLLANDERILHKDSVDLMFQDHLSEESKRMLRLALKNQKLGVGDFYAGETYTWGFGGMVIEEASGHDAPYARGPRTLVWGGYTNQFWFIDRSNGVCGLFMTHVFPSPDPEIQNVIRAFQHL</sequence>
<evidence type="ECO:0000256" key="1">
    <source>
        <dbReference type="ARBA" id="ARBA00006382"/>
    </source>
</evidence>
<evidence type="ECO:0000256" key="2">
    <source>
        <dbReference type="ARBA" id="ARBA00009009"/>
    </source>
</evidence>
<dbReference type="SUPFAM" id="SSF51735">
    <property type="entry name" value="NAD(P)-binding Rossmann-fold domains"/>
    <property type="match status" value="1"/>
</dbReference>
<feature type="domain" description="VOC" evidence="6">
    <location>
        <begin position="619"/>
        <end position="758"/>
    </location>
</feature>
<dbReference type="Pfam" id="PF00208">
    <property type="entry name" value="ELFV_dehydrog"/>
    <property type="match status" value="1"/>
</dbReference>
<comment type="caution">
    <text evidence="7">The sequence shown here is derived from an EMBL/GenBank/DDBJ whole genome shotgun (WGS) entry which is preliminary data.</text>
</comment>
<dbReference type="Gene3D" id="3.40.50.10860">
    <property type="entry name" value="Leucine Dehydrogenase, chain A, domain 1"/>
    <property type="match status" value="1"/>
</dbReference>
<dbReference type="SUPFAM" id="SSF54593">
    <property type="entry name" value="Glyoxalase/Bleomycin resistance protein/Dihydroxybiphenyl dioxygenase"/>
    <property type="match status" value="1"/>
</dbReference>
<keyword evidence="4" id="KW-0560">Oxidoreductase</keyword>
<dbReference type="InterPro" id="IPR036291">
    <property type="entry name" value="NAD(P)-bd_dom_sf"/>
</dbReference>
<dbReference type="InterPro" id="IPR001466">
    <property type="entry name" value="Beta-lactam-related"/>
</dbReference>
<dbReference type="AlphaFoldDB" id="A0A8H5IQE9"/>
<dbReference type="InterPro" id="IPR006096">
    <property type="entry name" value="Glu/Leu/Phe/Val/Trp_DH_C"/>
</dbReference>
<dbReference type="EMBL" id="JAAOAM010000194">
    <property type="protein sequence ID" value="KAF5540168.1"/>
    <property type="molecule type" value="Genomic_DNA"/>
</dbReference>
<feature type="region of interest" description="Disordered" evidence="5">
    <location>
        <begin position="764"/>
        <end position="783"/>
    </location>
</feature>
<reference evidence="7 8" key="1">
    <citation type="submission" date="2020-05" db="EMBL/GenBank/DDBJ databases">
        <title>Identification and distribution of gene clusters putatively required for synthesis of sphingolipid metabolism inhibitors in phylogenetically diverse species of the filamentous fungus Fusarium.</title>
        <authorList>
            <person name="Kim H.-S."/>
            <person name="Busman M."/>
            <person name="Brown D.W."/>
            <person name="Divon H."/>
            <person name="Uhlig S."/>
            <person name="Proctor R.H."/>
        </authorList>
    </citation>
    <scope>NUCLEOTIDE SEQUENCE [LARGE SCALE GENOMIC DNA]</scope>
    <source>
        <strain evidence="7 8">NRRL 53147</strain>
    </source>
</reference>